<dbReference type="GeneID" id="72460499"/>
<dbReference type="CDD" id="cd05374">
    <property type="entry name" value="17beta-HSD-like_SDR_c"/>
    <property type="match status" value="1"/>
</dbReference>
<dbReference type="InterPro" id="IPR036291">
    <property type="entry name" value="NAD(P)-bd_dom_sf"/>
</dbReference>
<dbReference type="SUPFAM" id="SSF51735">
    <property type="entry name" value="NAD(P)-binding Rossmann-fold domains"/>
    <property type="match status" value="1"/>
</dbReference>
<reference evidence="4 5" key="1">
    <citation type="journal article" date="2019" name="Appl. Microbiol. Biotechnol.">
        <title>Uncovering carbohydrate metabolism through a genotype-phenotype association study of 56 lactic acid bacteria genomes.</title>
        <authorList>
            <person name="Buron-Moles G."/>
            <person name="Chailyan A."/>
            <person name="Dolejs I."/>
            <person name="Forster J."/>
            <person name="Miks M.H."/>
        </authorList>
    </citation>
    <scope>NUCLEOTIDE SEQUENCE [LARGE SCALE GENOMIC DNA]</scope>
    <source>
        <strain evidence="4 5">ATCC 4005</strain>
    </source>
</reference>
<dbReference type="NCBIfam" id="NF004826">
    <property type="entry name" value="PRK06182.1"/>
    <property type="match status" value="1"/>
</dbReference>
<dbReference type="RefSeq" id="WP_013728578.1">
    <property type="nucleotide sequence ID" value="NZ_AZDM01000009.1"/>
</dbReference>
<evidence type="ECO:0008006" key="6">
    <source>
        <dbReference type="Google" id="ProtNLM"/>
    </source>
</evidence>
<dbReference type="GO" id="GO:0016491">
    <property type="term" value="F:oxidoreductase activity"/>
    <property type="evidence" value="ECO:0007669"/>
    <property type="project" value="UniProtKB-KW"/>
</dbReference>
<dbReference type="InterPro" id="IPR002347">
    <property type="entry name" value="SDR_fam"/>
</dbReference>
<dbReference type="Proteomes" id="UP000295181">
    <property type="component" value="Unassembled WGS sequence"/>
</dbReference>
<gene>
    <name evidence="4" type="ORF">C5L32_001691</name>
</gene>
<evidence type="ECO:0000256" key="3">
    <source>
        <dbReference type="RuleBase" id="RU000363"/>
    </source>
</evidence>
<sequence>MKKVAIVTGASSGIGLAAAKLLLKQGYYVVGGARHVEQMKVLTELGGKVHELDVNKESSLKAFVAFVLDSYGRVDVLVNSAGYGSFGALEEVTIEEAKHQMDVNLFGLVRLIQLVLPTMRTQKSGRIINISSLAGLMYTQLGGWYHISKHALETMSDILRLEVKPFGVDVVVVEPGNTATGWQKIAVDKLLAATPIHSPYRRVAERLAKTLKDSRATTNDVAPVIVKAAMTRKPKLRYQIRFQEQVTAKLLKLIPDRIQDRLVTRMFS</sequence>
<comment type="similarity">
    <text evidence="1 3">Belongs to the short-chain dehydrogenases/reductases (SDR) family.</text>
</comment>
<dbReference type="Pfam" id="PF00106">
    <property type="entry name" value="adh_short"/>
    <property type="match status" value="1"/>
</dbReference>
<keyword evidence="2" id="KW-0560">Oxidoreductase</keyword>
<dbReference type="AlphaFoldDB" id="A0A4R5NSQ9"/>
<name>A0A4R5NSQ9_LENBU</name>
<dbReference type="PANTHER" id="PTHR44169:SF6">
    <property type="entry name" value="NADPH-DEPENDENT 1-ACYLDIHYDROXYACETONE PHOSPHATE REDUCTASE"/>
    <property type="match status" value="1"/>
</dbReference>
<accession>A0A4R5NSQ9</accession>
<proteinExistence type="inferred from homology"/>
<dbReference type="PANTHER" id="PTHR44169">
    <property type="entry name" value="NADPH-DEPENDENT 1-ACYLDIHYDROXYACETONE PHOSPHATE REDUCTASE"/>
    <property type="match status" value="1"/>
</dbReference>
<comment type="caution">
    <text evidence="4">The sequence shown here is derived from an EMBL/GenBank/DDBJ whole genome shotgun (WGS) entry which is preliminary data.</text>
</comment>
<dbReference type="EMBL" id="PUFP01000018">
    <property type="protein sequence ID" value="TDG80266.1"/>
    <property type="molecule type" value="Genomic_DNA"/>
</dbReference>
<dbReference type="PRINTS" id="PR00080">
    <property type="entry name" value="SDRFAMILY"/>
</dbReference>
<evidence type="ECO:0000256" key="2">
    <source>
        <dbReference type="ARBA" id="ARBA00023002"/>
    </source>
</evidence>
<protein>
    <recommendedName>
        <fullName evidence="6">Short chain dehydrogenase</fullName>
    </recommendedName>
</protein>
<evidence type="ECO:0000256" key="1">
    <source>
        <dbReference type="ARBA" id="ARBA00006484"/>
    </source>
</evidence>
<evidence type="ECO:0000313" key="5">
    <source>
        <dbReference type="Proteomes" id="UP000295181"/>
    </source>
</evidence>
<dbReference type="Gene3D" id="3.40.50.720">
    <property type="entry name" value="NAD(P)-binding Rossmann-like Domain"/>
    <property type="match status" value="1"/>
</dbReference>
<organism evidence="4 5">
    <name type="scientific">Lentilactobacillus buchneri DSM 20057</name>
    <dbReference type="NCBI Taxonomy" id="1423728"/>
    <lineage>
        <taxon>Bacteria</taxon>
        <taxon>Bacillati</taxon>
        <taxon>Bacillota</taxon>
        <taxon>Bacilli</taxon>
        <taxon>Lactobacillales</taxon>
        <taxon>Lactobacillaceae</taxon>
        <taxon>Lentilactobacillus</taxon>
    </lineage>
</organism>
<dbReference type="PRINTS" id="PR00081">
    <property type="entry name" value="GDHRDH"/>
</dbReference>
<evidence type="ECO:0000313" key="4">
    <source>
        <dbReference type="EMBL" id="TDG80266.1"/>
    </source>
</evidence>